<dbReference type="PROSITE" id="PS50943">
    <property type="entry name" value="HTH_CROC1"/>
    <property type="match status" value="1"/>
</dbReference>
<reference evidence="3" key="1">
    <citation type="submission" date="2016-10" db="EMBL/GenBank/DDBJ databases">
        <authorList>
            <person name="Varghese N."/>
            <person name="Submissions S."/>
        </authorList>
    </citation>
    <scope>NUCLEOTIDE SEQUENCE [LARGE SCALE GENOMIC DNA]</scope>
    <source>
        <strain evidence="3">CGMCC 1.10223</strain>
    </source>
</reference>
<evidence type="ECO:0000313" key="2">
    <source>
        <dbReference type="EMBL" id="SFE11714.1"/>
    </source>
</evidence>
<accession>A0A1I1XWV7</accession>
<keyword evidence="3" id="KW-1185">Reference proteome</keyword>
<dbReference type="Pfam" id="PF13443">
    <property type="entry name" value="HTH_26"/>
    <property type="match status" value="1"/>
</dbReference>
<dbReference type="SUPFAM" id="SSF47413">
    <property type="entry name" value="lambda repressor-like DNA-binding domains"/>
    <property type="match status" value="1"/>
</dbReference>
<feature type="domain" description="HTH cro/C1-type" evidence="1">
    <location>
        <begin position="6"/>
        <end position="62"/>
    </location>
</feature>
<dbReference type="InterPro" id="IPR001387">
    <property type="entry name" value="Cro/C1-type_HTH"/>
</dbReference>
<proteinExistence type="predicted"/>
<dbReference type="Proteomes" id="UP000183410">
    <property type="component" value="Unassembled WGS sequence"/>
</dbReference>
<dbReference type="GO" id="GO:0003677">
    <property type="term" value="F:DNA binding"/>
    <property type="evidence" value="ECO:0007669"/>
    <property type="project" value="InterPro"/>
</dbReference>
<organism evidence="2 3">
    <name type="scientific">Paenibacillus algorifonticola</name>
    <dbReference type="NCBI Taxonomy" id="684063"/>
    <lineage>
        <taxon>Bacteria</taxon>
        <taxon>Bacillati</taxon>
        <taxon>Bacillota</taxon>
        <taxon>Bacilli</taxon>
        <taxon>Bacillales</taxon>
        <taxon>Paenibacillaceae</taxon>
        <taxon>Paenibacillus</taxon>
    </lineage>
</organism>
<dbReference type="RefSeq" id="WP_046230489.1">
    <property type="nucleotide sequence ID" value="NZ_FONN01000001.1"/>
</dbReference>
<evidence type="ECO:0000313" key="3">
    <source>
        <dbReference type="Proteomes" id="UP000183410"/>
    </source>
</evidence>
<dbReference type="Gene3D" id="1.10.260.40">
    <property type="entry name" value="lambda repressor-like DNA-binding domains"/>
    <property type="match status" value="1"/>
</dbReference>
<protein>
    <submittedName>
        <fullName evidence="2">Putative transcriptional regulator</fullName>
    </submittedName>
</protein>
<dbReference type="InterPro" id="IPR010982">
    <property type="entry name" value="Lambda_DNA-bd_dom_sf"/>
</dbReference>
<dbReference type="AlphaFoldDB" id="A0A1I1XWV7"/>
<sequence>MFKLKLDKVMAERGLNAKQVSELTGIRWNTVKDMEKNVAKHWSLENLEKIMVALELKDANELIEYEAGTDI</sequence>
<name>A0A1I1XWV7_9BACL</name>
<evidence type="ECO:0000259" key="1">
    <source>
        <dbReference type="PROSITE" id="PS50943"/>
    </source>
</evidence>
<dbReference type="OrthoDB" id="9804186at2"/>
<dbReference type="EMBL" id="FONN01000001">
    <property type="protein sequence ID" value="SFE11714.1"/>
    <property type="molecule type" value="Genomic_DNA"/>
</dbReference>
<gene>
    <name evidence="2" type="ORF">SAMN04487969_101142</name>
</gene>